<evidence type="ECO:0000313" key="9">
    <source>
        <dbReference type="EMBL" id="KAF9593879.1"/>
    </source>
</evidence>
<evidence type="ECO:0000259" key="7">
    <source>
        <dbReference type="Pfam" id="PF08392"/>
    </source>
</evidence>
<dbReference type="Pfam" id="PF08541">
    <property type="entry name" value="ACP_syn_III_C"/>
    <property type="match status" value="1"/>
</dbReference>
<accession>A0A835H6Q5</accession>
<feature type="active site" evidence="5">
    <location>
        <position position="165"/>
    </location>
</feature>
<feature type="active site" evidence="5">
    <location>
        <position position="365"/>
    </location>
</feature>
<comment type="caution">
    <text evidence="9">The sequence shown here is derived from an EMBL/GenBank/DDBJ whole genome shotgun (WGS) entry which is preliminary data.</text>
</comment>
<feature type="active site" evidence="5">
    <location>
        <position position="244"/>
    </location>
</feature>
<feature type="chain" id="PRO_5032777906" description="3-ketoacyl-CoA synthase" evidence="6">
    <location>
        <begin position="23"/>
        <end position="469"/>
    </location>
</feature>
<feature type="active site" evidence="5">
    <location>
        <position position="336"/>
    </location>
</feature>
<dbReference type="AlphaFoldDB" id="A0A835H6Q5"/>
<dbReference type="InterPro" id="IPR013601">
    <property type="entry name" value="FAE1_typ3_polyketide_synth"/>
</dbReference>
<dbReference type="GO" id="GO:0016747">
    <property type="term" value="F:acyltransferase activity, transferring groups other than amino-acyl groups"/>
    <property type="evidence" value="ECO:0007669"/>
    <property type="project" value="InterPro"/>
</dbReference>
<dbReference type="PIRSF" id="PIRSF036417">
    <property type="entry name" value="3-ktacl-CoA_syn"/>
    <property type="match status" value="1"/>
</dbReference>
<dbReference type="Proteomes" id="UP000631114">
    <property type="component" value="Unassembled WGS sequence"/>
</dbReference>
<dbReference type="CDD" id="cd00831">
    <property type="entry name" value="CHS_like"/>
    <property type="match status" value="1"/>
</dbReference>
<protein>
    <recommendedName>
        <fullName evidence="4">3-ketoacyl-CoA synthase</fullName>
        <ecNumber evidence="4">2.3.1.-</ecNumber>
    </recommendedName>
</protein>
<dbReference type="UniPathway" id="UPA00094"/>
<dbReference type="SUPFAM" id="SSF53901">
    <property type="entry name" value="Thiolase-like"/>
    <property type="match status" value="1"/>
</dbReference>
<feature type="domain" description="Beta-ketoacyl-[acyl-carrier-protein] synthase III C-terminal" evidence="8">
    <location>
        <begin position="331"/>
        <end position="411"/>
    </location>
</feature>
<sequence length="469" mass="52812">MSLTMVLYFLAFLFVLWKLVDQWENKACYILNYECYKPTDDKKLNTELCGDIIKRNKNLGLEEFKFALKAIVGSGIGEETYGPRNIIEGRQDSASILDGILEMEEFFYDTLDKLFSKSKVSPKDIDILVVNVSLFAPLPSLSARIINHYKMRENIKVFNLSGMGCSASLIAINLVQSVFKSYKNALAVVVSSESIAPSWYSGFNKSMMLPNCLFRTGGCAILLTNNPSLKHKAIFKLKYLVRTHIGADDEAYQYAVRKEDDQGYLGIHLSRSLPKGATQAFTMNLRELAPKVLPLRELLRCLVVFSFRQFNNHKSTPVGDSTIINFKTAAEHFVIHAGGTAVVNGVGGSLGLSEHDLEPAKMTLHRFGNTSASSIWYVLAYMEAKKRLKKGDRVLMINFGAGFKCNSCLWEVVKDLEGKNVWEDCITRYPPKTLINPFKERYGWIDEKDSATFNVEYDGEYYKHASSGT</sequence>
<evidence type="ECO:0000256" key="2">
    <source>
        <dbReference type="ARBA" id="ARBA00022679"/>
    </source>
</evidence>
<evidence type="ECO:0000313" key="10">
    <source>
        <dbReference type="Proteomes" id="UP000631114"/>
    </source>
</evidence>
<feature type="active site" evidence="5">
    <location>
        <position position="332"/>
    </location>
</feature>
<evidence type="ECO:0000256" key="3">
    <source>
        <dbReference type="ARBA" id="ARBA00023315"/>
    </source>
</evidence>
<evidence type="ECO:0000256" key="4">
    <source>
        <dbReference type="PIRNR" id="PIRNR036417"/>
    </source>
</evidence>
<keyword evidence="2 4" id="KW-0808">Transferase</keyword>
<feature type="signal peptide" evidence="6">
    <location>
        <begin position="1"/>
        <end position="22"/>
    </location>
</feature>
<feature type="domain" description="FAE" evidence="7">
    <location>
        <begin position="25"/>
        <end position="306"/>
    </location>
</feature>
<comment type="pathway">
    <text evidence="4">Lipid metabolism; fatty acid biosynthesis.</text>
</comment>
<dbReference type="EC" id="2.3.1.-" evidence="4"/>
<dbReference type="OrthoDB" id="329835at2759"/>
<evidence type="ECO:0000256" key="1">
    <source>
        <dbReference type="ARBA" id="ARBA00005531"/>
    </source>
</evidence>
<evidence type="ECO:0000256" key="6">
    <source>
        <dbReference type="SAM" id="SignalP"/>
    </source>
</evidence>
<comment type="similarity">
    <text evidence="1 4">Belongs to the thiolase-like superfamily. Chalcone/stilbene synthases family.</text>
</comment>
<proteinExistence type="inferred from homology"/>
<reference evidence="9 10" key="1">
    <citation type="submission" date="2020-10" db="EMBL/GenBank/DDBJ databases">
        <title>The Coptis chinensis genome and diversification of protoberbering-type alkaloids.</title>
        <authorList>
            <person name="Wang B."/>
            <person name="Shu S."/>
            <person name="Song C."/>
            <person name="Liu Y."/>
        </authorList>
    </citation>
    <scope>NUCLEOTIDE SEQUENCE [LARGE SCALE GENOMIC DNA]</scope>
    <source>
        <strain evidence="9">HL-2020</strain>
        <tissue evidence="9">Leaf</tissue>
    </source>
</reference>
<dbReference type="EMBL" id="JADFTS010000008">
    <property type="protein sequence ID" value="KAF9593879.1"/>
    <property type="molecule type" value="Genomic_DNA"/>
</dbReference>
<dbReference type="Pfam" id="PF08392">
    <property type="entry name" value="FAE1_CUT1_RppA"/>
    <property type="match status" value="1"/>
</dbReference>
<evidence type="ECO:0000259" key="8">
    <source>
        <dbReference type="Pfam" id="PF08541"/>
    </source>
</evidence>
<gene>
    <name evidence="9" type="ORF">IFM89_025721</name>
</gene>
<dbReference type="Gene3D" id="3.40.47.10">
    <property type="match status" value="1"/>
</dbReference>
<dbReference type="InterPro" id="IPR013747">
    <property type="entry name" value="ACP_syn_III_C"/>
</dbReference>
<evidence type="ECO:0000256" key="5">
    <source>
        <dbReference type="PIRSR" id="PIRSR036417-1"/>
    </source>
</evidence>
<feature type="active site" evidence="5">
    <location>
        <position position="369"/>
    </location>
</feature>
<keyword evidence="10" id="KW-1185">Reference proteome</keyword>
<dbReference type="GO" id="GO:0006633">
    <property type="term" value="P:fatty acid biosynthetic process"/>
    <property type="evidence" value="ECO:0007669"/>
    <property type="project" value="UniProtKB-UniPathway"/>
</dbReference>
<keyword evidence="6" id="KW-0732">Signal</keyword>
<name>A0A835H6Q5_9MAGN</name>
<dbReference type="InterPro" id="IPR016039">
    <property type="entry name" value="Thiolase-like"/>
</dbReference>
<dbReference type="InterPro" id="IPR012392">
    <property type="entry name" value="3-ktacl-CoA_syn"/>
</dbReference>
<organism evidence="9 10">
    <name type="scientific">Coptis chinensis</name>
    <dbReference type="NCBI Taxonomy" id="261450"/>
    <lineage>
        <taxon>Eukaryota</taxon>
        <taxon>Viridiplantae</taxon>
        <taxon>Streptophyta</taxon>
        <taxon>Embryophyta</taxon>
        <taxon>Tracheophyta</taxon>
        <taxon>Spermatophyta</taxon>
        <taxon>Magnoliopsida</taxon>
        <taxon>Ranunculales</taxon>
        <taxon>Ranunculaceae</taxon>
        <taxon>Coptidoideae</taxon>
        <taxon>Coptis</taxon>
    </lineage>
</organism>
<dbReference type="PANTHER" id="PTHR31561">
    <property type="entry name" value="3-KETOACYL-COA SYNTHASE"/>
    <property type="match status" value="1"/>
</dbReference>
<keyword evidence="3 4" id="KW-0012">Acyltransferase</keyword>
<dbReference type="GO" id="GO:0016020">
    <property type="term" value="C:membrane"/>
    <property type="evidence" value="ECO:0007669"/>
    <property type="project" value="InterPro"/>
</dbReference>